<reference evidence="2 3" key="1">
    <citation type="submission" date="2024-09" db="EMBL/GenBank/DDBJ databases">
        <authorList>
            <person name="Sun Q."/>
            <person name="Mori K."/>
        </authorList>
    </citation>
    <scope>NUCLEOTIDE SEQUENCE [LARGE SCALE GENOMIC DNA]</scope>
    <source>
        <strain evidence="2 3">TBRC 5777</strain>
    </source>
</reference>
<keyword evidence="3" id="KW-1185">Reference proteome</keyword>
<dbReference type="RefSeq" id="WP_377046749.1">
    <property type="nucleotide sequence ID" value="NZ_JBHLUN010000033.1"/>
</dbReference>
<evidence type="ECO:0000256" key="1">
    <source>
        <dbReference type="SAM" id="MobiDB-lite"/>
    </source>
</evidence>
<feature type="region of interest" description="Disordered" evidence="1">
    <location>
        <begin position="102"/>
        <end position="123"/>
    </location>
</feature>
<organism evidence="2 3">
    <name type="scientific">Roseomonas elaeocarpi</name>
    <dbReference type="NCBI Taxonomy" id="907779"/>
    <lineage>
        <taxon>Bacteria</taxon>
        <taxon>Pseudomonadati</taxon>
        <taxon>Pseudomonadota</taxon>
        <taxon>Alphaproteobacteria</taxon>
        <taxon>Acetobacterales</taxon>
        <taxon>Roseomonadaceae</taxon>
        <taxon>Roseomonas</taxon>
    </lineage>
</organism>
<evidence type="ECO:0000313" key="3">
    <source>
        <dbReference type="Proteomes" id="UP001589865"/>
    </source>
</evidence>
<proteinExistence type="predicted"/>
<protein>
    <recommendedName>
        <fullName evidence="4">GcrA cell cycle regulator</fullName>
    </recommendedName>
</protein>
<accession>A0ABV6K057</accession>
<gene>
    <name evidence="2" type="ORF">ACFFGY_22345</name>
</gene>
<comment type="caution">
    <text evidence="2">The sequence shown here is derived from an EMBL/GenBank/DDBJ whole genome shotgun (WGS) entry which is preliminary data.</text>
</comment>
<evidence type="ECO:0000313" key="2">
    <source>
        <dbReference type="EMBL" id="MFC0410995.1"/>
    </source>
</evidence>
<evidence type="ECO:0008006" key="4">
    <source>
        <dbReference type="Google" id="ProtNLM"/>
    </source>
</evidence>
<dbReference type="Proteomes" id="UP001589865">
    <property type="component" value="Unassembled WGS sequence"/>
</dbReference>
<dbReference type="EMBL" id="JBHLUN010000033">
    <property type="protein sequence ID" value="MFC0410995.1"/>
    <property type="molecule type" value="Genomic_DNA"/>
</dbReference>
<name>A0ABV6K057_9PROT</name>
<sequence length="123" mass="13978">MAKPLSKTELLIVKQWNDSTGVCTLADRHRMSFGRVLTILNRAARAGMHVDPRDTERKQRLPKITPAEVDARMDIVRLRLPIASEPAKRQHRPFVSVCDRVPDPLAPLRRGPPALPETAQRFR</sequence>